<evidence type="ECO:0000259" key="12">
    <source>
        <dbReference type="Pfam" id="PF02096"/>
    </source>
</evidence>
<evidence type="ECO:0000313" key="13">
    <source>
        <dbReference type="EMBL" id="PMD21796.1"/>
    </source>
</evidence>
<organism evidence="13 14">
    <name type="scientific">Hyaloscypha hepaticicola</name>
    <dbReference type="NCBI Taxonomy" id="2082293"/>
    <lineage>
        <taxon>Eukaryota</taxon>
        <taxon>Fungi</taxon>
        <taxon>Dikarya</taxon>
        <taxon>Ascomycota</taxon>
        <taxon>Pezizomycotina</taxon>
        <taxon>Leotiomycetes</taxon>
        <taxon>Helotiales</taxon>
        <taxon>Hyaloscyphaceae</taxon>
        <taxon>Hyaloscypha</taxon>
    </lineage>
</organism>
<proteinExistence type="inferred from homology"/>
<comment type="similarity">
    <text evidence="2 9">Belongs to the OXA1/ALB3/YidC family.</text>
</comment>
<dbReference type="CDD" id="cd20069">
    <property type="entry name" value="5TM_Oxa1-like"/>
    <property type="match status" value="1"/>
</dbReference>
<evidence type="ECO:0000313" key="14">
    <source>
        <dbReference type="Proteomes" id="UP000235672"/>
    </source>
</evidence>
<evidence type="ECO:0000256" key="5">
    <source>
        <dbReference type="ARBA" id="ARBA00022946"/>
    </source>
</evidence>
<protein>
    <recommendedName>
        <fullName evidence="12">Membrane insertase YidC/Oxa/ALB C-terminal domain-containing protein</fullName>
    </recommendedName>
</protein>
<keyword evidence="6 11" id="KW-1133">Transmembrane helix</keyword>
<feature type="region of interest" description="Disordered" evidence="10">
    <location>
        <begin position="461"/>
        <end position="516"/>
    </location>
</feature>
<dbReference type="GO" id="GO:0032979">
    <property type="term" value="P:protein insertion into mitochondrial inner membrane from matrix"/>
    <property type="evidence" value="ECO:0007669"/>
    <property type="project" value="TreeGrafter"/>
</dbReference>
<evidence type="ECO:0000256" key="3">
    <source>
        <dbReference type="ARBA" id="ARBA00022692"/>
    </source>
</evidence>
<evidence type="ECO:0000256" key="10">
    <source>
        <dbReference type="SAM" id="MobiDB-lite"/>
    </source>
</evidence>
<keyword evidence="3 9" id="KW-0812">Transmembrane</keyword>
<sequence length="516" mass="56624">MIPSRGLRWSDQTIGIGRRRIDAFSIKQFSSSTVQHGTIRASPLLSTNKTSIPRVYTRYQFSPIAPLIRNGVGVRFASSAPGAAVPITNATTTSTSPIEAASPAASMPSDYVTSLDSATEFSSESLYNIPEHIGYLKSLGLDYGYGPTAGVEWVLEHVHILAGTPWWLSISITAILVRMVLFKPYVNAAENASRMSKIMPITKPIQQRMMAAQRAGDTDAVMACRAELSLVNKRAGISMLKSFVPMVQVFAGYGTFVLLRAMSRLPVPGLETGGILWFHNLAVPDPLLILPVATAGVLHWVLRQGGEMGTSNFSPAVFNAMKWGLPAASLLFTFWLPAAVQLSFFVSGLLSFGQAALFRQSWFREYFNMTPLPKNAIPGKKAAEEPSPYKGKMKVVANPVLSQAELSNRFQGAQKSGLNQTLSQIRENKPPGGALDKVINGAFKDVKGTVNEIKEAGSGVMSSAKEMMSSRVEKSDRKQAEIYEKKRQEQMKKERWAREAEQRAERAERAARRYKD</sequence>
<name>A0A2J6Q6A0_9HELO</name>
<comment type="subcellular location">
    <subcellularLocation>
        <location evidence="9">Membrane</location>
        <topology evidence="9">Multi-pass membrane protein</topology>
    </subcellularLocation>
    <subcellularLocation>
        <location evidence="1">Mitochondrion inner membrane</location>
        <topology evidence="1">Multi-pass membrane protein</topology>
    </subcellularLocation>
</comment>
<evidence type="ECO:0000256" key="1">
    <source>
        <dbReference type="ARBA" id="ARBA00004448"/>
    </source>
</evidence>
<dbReference type="STRING" id="1745343.A0A2J6Q6A0"/>
<dbReference type="GO" id="GO:0005743">
    <property type="term" value="C:mitochondrial inner membrane"/>
    <property type="evidence" value="ECO:0007669"/>
    <property type="project" value="UniProtKB-SubCell"/>
</dbReference>
<dbReference type="Pfam" id="PF02096">
    <property type="entry name" value="60KD_IMP"/>
    <property type="match status" value="1"/>
</dbReference>
<keyword evidence="14" id="KW-1185">Reference proteome</keyword>
<evidence type="ECO:0000256" key="11">
    <source>
        <dbReference type="SAM" id="Phobius"/>
    </source>
</evidence>
<dbReference type="OrthoDB" id="2148490at2759"/>
<dbReference type="Proteomes" id="UP000235672">
    <property type="component" value="Unassembled WGS sequence"/>
</dbReference>
<dbReference type="AlphaFoldDB" id="A0A2J6Q6A0"/>
<feature type="domain" description="Membrane insertase YidC/Oxa/ALB C-terminal" evidence="12">
    <location>
        <begin position="166"/>
        <end position="358"/>
    </location>
</feature>
<feature type="compositionally biased region" description="Basic and acidic residues" evidence="10">
    <location>
        <begin position="471"/>
        <end position="516"/>
    </location>
</feature>
<reference evidence="13 14" key="1">
    <citation type="submission" date="2016-05" db="EMBL/GenBank/DDBJ databases">
        <title>A degradative enzymes factory behind the ericoid mycorrhizal symbiosis.</title>
        <authorList>
            <consortium name="DOE Joint Genome Institute"/>
            <person name="Martino E."/>
            <person name="Morin E."/>
            <person name="Grelet G."/>
            <person name="Kuo A."/>
            <person name="Kohler A."/>
            <person name="Daghino S."/>
            <person name="Barry K."/>
            <person name="Choi C."/>
            <person name="Cichocki N."/>
            <person name="Clum A."/>
            <person name="Copeland A."/>
            <person name="Hainaut M."/>
            <person name="Haridas S."/>
            <person name="Labutti K."/>
            <person name="Lindquist E."/>
            <person name="Lipzen A."/>
            <person name="Khouja H.-R."/>
            <person name="Murat C."/>
            <person name="Ohm R."/>
            <person name="Olson A."/>
            <person name="Spatafora J."/>
            <person name="Veneault-Fourrey C."/>
            <person name="Henrissat B."/>
            <person name="Grigoriev I."/>
            <person name="Martin F."/>
            <person name="Perotto S."/>
        </authorList>
    </citation>
    <scope>NUCLEOTIDE SEQUENCE [LARGE SCALE GENOMIC DNA]</scope>
    <source>
        <strain evidence="13 14">UAMH 7357</strain>
    </source>
</reference>
<dbReference type="PANTHER" id="PTHR12428:SF66">
    <property type="entry name" value="MITOCHONDRIAL INNER MEMBRANE PROTEIN OXA1L"/>
    <property type="match status" value="1"/>
</dbReference>
<evidence type="ECO:0000256" key="7">
    <source>
        <dbReference type="ARBA" id="ARBA00023128"/>
    </source>
</evidence>
<dbReference type="InterPro" id="IPR028055">
    <property type="entry name" value="YidC/Oxa/ALB_C"/>
</dbReference>
<gene>
    <name evidence="13" type="ORF">NA56DRAFT_688949</name>
</gene>
<evidence type="ECO:0000256" key="4">
    <source>
        <dbReference type="ARBA" id="ARBA00022792"/>
    </source>
</evidence>
<keyword evidence="4" id="KW-0999">Mitochondrion inner membrane</keyword>
<accession>A0A2J6Q6A0</accession>
<dbReference type="PANTHER" id="PTHR12428">
    <property type="entry name" value="OXA1"/>
    <property type="match status" value="1"/>
</dbReference>
<feature type="transmembrane region" description="Helical" evidence="11">
    <location>
        <begin position="323"/>
        <end position="350"/>
    </location>
</feature>
<keyword evidence="7" id="KW-0496">Mitochondrion</keyword>
<dbReference type="EMBL" id="KZ613480">
    <property type="protein sequence ID" value="PMD21796.1"/>
    <property type="molecule type" value="Genomic_DNA"/>
</dbReference>
<evidence type="ECO:0000256" key="9">
    <source>
        <dbReference type="RuleBase" id="RU003945"/>
    </source>
</evidence>
<evidence type="ECO:0000256" key="6">
    <source>
        <dbReference type="ARBA" id="ARBA00022989"/>
    </source>
</evidence>
<keyword evidence="5" id="KW-0809">Transit peptide</keyword>
<keyword evidence="8 11" id="KW-0472">Membrane</keyword>
<evidence type="ECO:0000256" key="8">
    <source>
        <dbReference type="ARBA" id="ARBA00023136"/>
    </source>
</evidence>
<evidence type="ECO:0000256" key="2">
    <source>
        <dbReference type="ARBA" id="ARBA00009877"/>
    </source>
</evidence>
<dbReference type="InterPro" id="IPR001708">
    <property type="entry name" value="YidC/ALB3/OXA1/COX18"/>
</dbReference>
<dbReference type="GO" id="GO:0032977">
    <property type="term" value="F:membrane insertase activity"/>
    <property type="evidence" value="ECO:0007669"/>
    <property type="project" value="InterPro"/>
</dbReference>